<reference evidence="10" key="1">
    <citation type="submission" date="2016-10" db="EMBL/GenBank/DDBJ databases">
        <authorList>
            <person name="Varghese N."/>
            <person name="Submissions S."/>
        </authorList>
    </citation>
    <scope>NUCLEOTIDE SEQUENCE [LARGE SCALE GENOMIC DNA]</scope>
    <source>
        <strain evidence="10">BP1-148</strain>
    </source>
</reference>
<keyword evidence="2" id="KW-0004">4Fe-4S</keyword>
<feature type="transmembrane region" description="Helical" evidence="7">
    <location>
        <begin position="24"/>
        <end position="42"/>
    </location>
</feature>
<dbReference type="Pfam" id="PF13183">
    <property type="entry name" value="Fer4_8"/>
    <property type="match status" value="1"/>
</dbReference>
<feature type="transmembrane region" description="Helical" evidence="7">
    <location>
        <begin position="117"/>
        <end position="138"/>
    </location>
</feature>
<dbReference type="CDD" id="cd16373">
    <property type="entry name" value="DMSOR_beta_like"/>
    <property type="match status" value="1"/>
</dbReference>
<keyword evidence="6" id="KW-0411">Iron-sulfur</keyword>
<keyword evidence="7" id="KW-0812">Transmembrane</keyword>
<keyword evidence="5" id="KW-0408">Iron</keyword>
<dbReference type="PANTHER" id="PTHR30176">
    <property type="entry name" value="FERREDOXIN-TYPE PROTEIN NAPH"/>
    <property type="match status" value="1"/>
</dbReference>
<keyword evidence="7" id="KW-1133">Transmembrane helix</keyword>
<dbReference type="PROSITE" id="PS00198">
    <property type="entry name" value="4FE4S_FER_1"/>
    <property type="match status" value="2"/>
</dbReference>
<dbReference type="GO" id="GO:0051539">
    <property type="term" value="F:4 iron, 4 sulfur cluster binding"/>
    <property type="evidence" value="ECO:0007669"/>
    <property type="project" value="UniProtKB-KW"/>
</dbReference>
<dbReference type="AlphaFoldDB" id="A0A1G7UJH1"/>
<dbReference type="SUPFAM" id="SSF54862">
    <property type="entry name" value="4Fe-4S ferredoxins"/>
    <property type="match status" value="2"/>
</dbReference>
<dbReference type="Proteomes" id="UP000198779">
    <property type="component" value="Unassembled WGS sequence"/>
</dbReference>
<dbReference type="PANTHER" id="PTHR30176:SF3">
    <property type="entry name" value="FERREDOXIN-TYPE PROTEIN NAPH"/>
    <property type="match status" value="1"/>
</dbReference>
<dbReference type="EMBL" id="FNCQ01000004">
    <property type="protein sequence ID" value="SDG47647.1"/>
    <property type="molecule type" value="Genomic_DNA"/>
</dbReference>
<keyword evidence="10" id="KW-1185">Reference proteome</keyword>
<name>A0A1G7UJH1_9BACT</name>
<evidence type="ECO:0000313" key="9">
    <source>
        <dbReference type="EMBL" id="SDG47647.1"/>
    </source>
</evidence>
<feature type="domain" description="4Fe-4S ferredoxin-type" evidence="8">
    <location>
        <begin position="388"/>
        <end position="420"/>
    </location>
</feature>
<evidence type="ECO:0000256" key="1">
    <source>
        <dbReference type="ARBA" id="ARBA00022448"/>
    </source>
</evidence>
<proteinExistence type="predicted"/>
<evidence type="ECO:0000313" key="10">
    <source>
        <dbReference type="Proteomes" id="UP000198779"/>
    </source>
</evidence>
<feature type="domain" description="4Fe-4S ferredoxin-type" evidence="8">
    <location>
        <begin position="473"/>
        <end position="505"/>
    </location>
</feature>
<gene>
    <name evidence="9" type="ORF">SAMN04487901_104152</name>
</gene>
<dbReference type="InterPro" id="IPR051684">
    <property type="entry name" value="Electron_Trans/Redox"/>
</dbReference>
<dbReference type="Gene3D" id="3.30.70.20">
    <property type="match status" value="3"/>
</dbReference>
<evidence type="ECO:0000256" key="4">
    <source>
        <dbReference type="ARBA" id="ARBA00022982"/>
    </source>
</evidence>
<sequence>MVFSLLIRIFVATNTITMLRKIRITLGSVMFIGLSLLFLDFTGTLHQWLSWMAKVQALEAVLALNVAVIAGLAVLTFLFGRIYCSIICPLGVMQDVFGWLGKKSKKNRYTFSKEYKWLRYGLLAIFIAGCLAGVGTIIELLAPYSAFGRICTMLLQPLWMLGNNALASIAEHYESYAFYGVDVWMKSLPVFFIALLTLIIIAILAWRNGRTYCNTICPVGTVLSFISRFSLLKIHFDEDKCKNCSLCTKNCKAACIDFKNHKVDYSRCVVCGDCIKSCKFGALSYSRKTSGTSKTGTTSDASVDANKRSFLIATALVSTAALAQEKKHVDGGLADIIEKKAPERKTPIVPPGARSLKHMTQHCTGCQLCVSKCPNDVLRPSMDITNLMQPVMSFEKGYCRPECTRCSEVCPAGAIKLIDKEEKSGIQIGHAVVYPDFCLSALGENECGNCARHCPVGAIEMVPSDPEDDLSPSVPAVNENACIGCGACEHLCPVRPLSAIHVEGHEVHKMV</sequence>
<evidence type="ECO:0000259" key="8">
    <source>
        <dbReference type="PROSITE" id="PS51379"/>
    </source>
</evidence>
<evidence type="ECO:0000256" key="5">
    <source>
        <dbReference type="ARBA" id="ARBA00023004"/>
    </source>
</evidence>
<evidence type="ECO:0000256" key="2">
    <source>
        <dbReference type="ARBA" id="ARBA00022485"/>
    </source>
</evidence>
<evidence type="ECO:0000256" key="6">
    <source>
        <dbReference type="ARBA" id="ARBA00023014"/>
    </source>
</evidence>
<feature type="transmembrane region" description="Helical" evidence="7">
    <location>
        <begin position="183"/>
        <end position="206"/>
    </location>
</feature>
<feature type="domain" description="4Fe-4S ferredoxin-type" evidence="8">
    <location>
        <begin position="232"/>
        <end position="258"/>
    </location>
</feature>
<keyword evidence="1" id="KW-0813">Transport</keyword>
<evidence type="ECO:0000256" key="7">
    <source>
        <dbReference type="SAM" id="Phobius"/>
    </source>
</evidence>
<dbReference type="InterPro" id="IPR017900">
    <property type="entry name" value="4Fe4S_Fe_S_CS"/>
</dbReference>
<feature type="domain" description="4Fe-4S ferredoxin-type" evidence="8">
    <location>
        <begin position="259"/>
        <end position="288"/>
    </location>
</feature>
<dbReference type="InterPro" id="IPR017896">
    <property type="entry name" value="4Fe4S_Fe-S-bd"/>
</dbReference>
<dbReference type="Pfam" id="PF12838">
    <property type="entry name" value="Fer4_7"/>
    <property type="match status" value="1"/>
</dbReference>
<keyword evidence="4" id="KW-0249">Electron transport</keyword>
<dbReference type="Pfam" id="PF12801">
    <property type="entry name" value="Fer4_5"/>
    <property type="match status" value="2"/>
</dbReference>
<accession>A0A1G7UJH1</accession>
<feature type="domain" description="4Fe-4S ferredoxin-type" evidence="8">
    <location>
        <begin position="354"/>
        <end position="383"/>
    </location>
</feature>
<evidence type="ECO:0000256" key="3">
    <source>
        <dbReference type="ARBA" id="ARBA00022723"/>
    </source>
</evidence>
<protein>
    <submittedName>
        <fullName evidence="9">4Fe-4S binding domain-containing protein</fullName>
    </submittedName>
</protein>
<dbReference type="PROSITE" id="PS51379">
    <property type="entry name" value="4FE4S_FER_2"/>
    <property type="match status" value="6"/>
</dbReference>
<feature type="transmembrane region" description="Helical" evidence="7">
    <location>
        <begin position="62"/>
        <end position="84"/>
    </location>
</feature>
<keyword evidence="7" id="KW-0472">Membrane</keyword>
<keyword evidence="3" id="KW-0479">Metal-binding</keyword>
<organism evidence="9 10">
    <name type="scientific">Prevotella communis</name>
    <dbReference type="NCBI Taxonomy" id="2913614"/>
    <lineage>
        <taxon>Bacteria</taxon>
        <taxon>Pseudomonadati</taxon>
        <taxon>Bacteroidota</taxon>
        <taxon>Bacteroidia</taxon>
        <taxon>Bacteroidales</taxon>
        <taxon>Prevotellaceae</taxon>
        <taxon>Prevotella</taxon>
    </lineage>
</organism>
<feature type="domain" description="4Fe-4S ferredoxin-type" evidence="8">
    <location>
        <begin position="429"/>
        <end position="464"/>
    </location>
</feature>
<dbReference type="STRING" id="645274.SAMN04487901_104152"/>
<dbReference type="GO" id="GO:0005886">
    <property type="term" value="C:plasma membrane"/>
    <property type="evidence" value="ECO:0007669"/>
    <property type="project" value="TreeGrafter"/>
</dbReference>
<dbReference type="GO" id="GO:0046872">
    <property type="term" value="F:metal ion binding"/>
    <property type="evidence" value="ECO:0007669"/>
    <property type="project" value="UniProtKB-KW"/>
</dbReference>